<dbReference type="PANTHER" id="PTHR43877">
    <property type="entry name" value="AMINOALKYLPHOSPHONATE N-ACETYLTRANSFERASE-RELATED-RELATED"/>
    <property type="match status" value="1"/>
</dbReference>
<comment type="caution">
    <text evidence="4">The sequence shown here is derived from an EMBL/GenBank/DDBJ whole genome shotgun (WGS) entry which is preliminary data.</text>
</comment>
<keyword evidence="1 4" id="KW-0808">Transferase</keyword>
<evidence type="ECO:0000256" key="1">
    <source>
        <dbReference type="ARBA" id="ARBA00022679"/>
    </source>
</evidence>
<proteinExistence type="predicted"/>
<dbReference type="GO" id="GO:0016747">
    <property type="term" value="F:acyltransferase activity, transferring groups other than amino-acyl groups"/>
    <property type="evidence" value="ECO:0007669"/>
    <property type="project" value="InterPro"/>
</dbReference>
<dbReference type="Proteomes" id="UP000280935">
    <property type="component" value="Unassembled WGS sequence"/>
</dbReference>
<dbReference type="InterPro" id="IPR050832">
    <property type="entry name" value="Bact_Acetyltransf"/>
</dbReference>
<reference evidence="4 5" key="1">
    <citation type="submission" date="2018-11" db="EMBL/GenBank/DDBJ databases">
        <title>Genomes From Bacteria Associated with the Canine Oral Cavity: a Test Case for Automated Genome-Based Taxonomic Assignment.</title>
        <authorList>
            <person name="Coil D.A."/>
            <person name="Jospin G."/>
            <person name="Darling A.E."/>
            <person name="Wallis C."/>
            <person name="Davis I.J."/>
            <person name="Harris S."/>
            <person name="Eisen J.A."/>
            <person name="Holcombe L.J."/>
            <person name="O'Flynn C."/>
        </authorList>
    </citation>
    <scope>NUCLEOTIDE SEQUENCE [LARGE SCALE GENOMIC DNA]</scope>
    <source>
        <strain evidence="4 5">OH2822_COT-296</strain>
    </source>
</reference>
<gene>
    <name evidence="4" type="ORF">EII35_01075</name>
</gene>
<evidence type="ECO:0000256" key="2">
    <source>
        <dbReference type="ARBA" id="ARBA00023315"/>
    </source>
</evidence>
<name>A0A3P1WY30_9ACTN</name>
<dbReference type="PROSITE" id="PS51186">
    <property type="entry name" value="GNAT"/>
    <property type="match status" value="1"/>
</dbReference>
<dbReference type="Pfam" id="PF00583">
    <property type="entry name" value="Acetyltransf_1"/>
    <property type="match status" value="1"/>
</dbReference>
<dbReference type="Gene3D" id="3.40.630.30">
    <property type="match status" value="1"/>
</dbReference>
<dbReference type="OrthoDB" id="4119890at2"/>
<evidence type="ECO:0000313" key="5">
    <source>
        <dbReference type="Proteomes" id="UP000280935"/>
    </source>
</evidence>
<organism evidence="4 5">
    <name type="scientific">Arachnia propionica</name>
    <dbReference type="NCBI Taxonomy" id="1750"/>
    <lineage>
        <taxon>Bacteria</taxon>
        <taxon>Bacillati</taxon>
        <taxon>Actinomycetota</taxon>
        <taxon>Actinomycetes</taxon>
        <taxon>Propionibacteriales</taxon>
        <taxon>Propionibacteriaceae</taxon>
        <taxon>Arachnia</taxon>
    </lineage>
</organism>
<sequence length="352" mass="38751">MTVTIREITLPVSHDDEDWVAYCGIQQQAVDEEEGEGLRRLTPEAMLQTARADQLYTTTRWLARIDGVPAGVAVFQVNRRDDPGTGYLTVFVAPEHRRQGVGGRLAEQVKELVGEGFTRLHSEVTTPVPEGERLTAPGGVGAVQADHPGVRMALAHGFRLSQVGRNGHYEFAAPAVPLERALEEATAAAQGYEVLCFEGVPAPELRDDIAVLKGRMSLDEPLGDTPRVEYRWDAARVLEHYTDQHRTKRVFIAVAVERASGRLVAINELLSSRAHPENPIYQWDTLVLPDHRGHRLGMLVKAANLRAVHEAVPESPLVTTFNAAENEPMLAVNDALGFVTHHVSGVFIRKLP</sequence>
<dbReference type="RefSeq" id="WP_125226606.1">
    <property type="nucleotide sequence ID" value="NZ_RQYT01000001.1"/>
</dbReference>
<feature type="domain" description="N-acetyltransferase" evidence="3">
    <location>
        <begin position="3"/>
        <end position="183"/>
    </location>
</feature>
<dbReference type="CDD" id="cd04301">
    <property type="entry name" value="NAT_SF"/>
    <property type="match status" value="1"/>
</dbReference>
<dbReference type="SUPFAM" id="SSF55729">
    <property type="entry name" value="Acyl-CoA N-acyltransferases (Nat)"/>
    <property type="match status" value="2"/>
</dbReference>
<protein>
    <submittedName>
        <fullName evidence="4">GNAT family N-acetyltransferase</fullName>
    </submittedName>
</protein>
<evidence type="ECO:0000313" key="4">
    <source>
        <dbReference type="EMBL" id="RRD51504.1"/>
    </source>
</evidence>
<accession>A0A3P1WY30</accession>
<dbReference type="InterPro" id="IPR000182">
    <property type="entry name" value="GNAT_dom"/>
</dbReference>
<dbReference type="AlphaFoldDB" id="A0A3P1WY30"/>
<evidence type="ECO:0000259" key="3">
    <source>
        <dbReference type="PROSITE" id="PS51186"/>
    </source>
</evidence>
<dbReference type="EMBL" id="RQYT01000001">
    <property type="protein sequence ID" value="RRD51504.1"/>
    <property type="molecule type" value="Genomic_DNA"/>
</dbReference>
<keyword evidence="2" id="KW-0012">Acyltransferase</keyword>
<dbReference type="InterPro" id="IPR016181">
    <property type="entry name" value="Acyl_CoA_acyltransferase"/>
</dbReference>